<proteinExistence type="inferred from homology"/>
<feature type="region of interest" description="Disordered" evidence="8">
    <location>
        <begin position="56"/>
        <end position="99"/>
    </location>
</feature>
<keyword evidence="3" id="KW-0052">Apoplast</keyword>
<evidence type="ECO:0000313" key="9">
    <source>
        <dbReference type="EMBL" id="KAK9230272.1"/>
    </source>
</evidence>
<organism evidence="9 10">
    <name type="scientific">Citrus x changshan-huyou</name>
    <dbReference type="NCBI Taxonomy" id="2935761"/>
    <lineage>
        <taxon>Eukaryota</taxon>
        <taxon>Viridiplantae</taxon>
        <taxon>Streptophyta</taxon>
        <taxon>Embryophyta</taxon>
        <taxon>Tracheophyta</taxon>
        <taxon>Spermatophyta</taxon>
        <taxon>Magnoliopsida</taxon>
        <taxon>eudicotyledons</taxon>
        <taxon>Gunneridae</taxon>
        <taxon>Pentapetalae</taxon>
        <taxon>rosids</taxon>
        <taxon>malvids</taxon>
        <taxon>Sapindales</taxon>
        <taxon>Rutaceae</taxon>
        <taxon>Aurantioideae</taxon>
        <taxon>Citrus</taxon>
    </lineage>
</organism>
<dbReference type="GO" id="GO:0006995">
    <property type="term" value="P:cellular response to nitrogen starvation"/>
    <property type="evidence" value="ECO:0007669"/>
    <property type="project" value="UniProtKB-ARBA"/>
</dbReference>
<reference evidence="9 10" key="1">
    <citation type="submission" date="2024-05" db="EMBL/GenBank/DDBJ databases">
        <title>Haplotype-resolved chromosome-level genome assembly of Huyou (Citrus changshanensis).</title>
        <authorList>
            <person name="Miao C."/>
            <person name="Chen W."/>
            <person name="Wu Y."/>
            <person name="Wang L."/>
            <person name="Zhao S."/>
            <person name="Grierson D."/>
            <person name="Xu C."/>
            <person name="Chen K."/>
        </authorList>
    </citation>
    <scope>NUCLEOTIDE SEQUENCE [LARGE SCALE GENOMIC DNA]</scope>
    <source>
        <strain evidence="9">01-14</strain>
        <tissue evidence="9">Leaf</tissue>
    </source>
</reference>
<dbReference type="AlphaFoldDB" id="A0AAP0N2V0"/>
<comment type="similarity">
    <text evidence="2">Belongs to the C-terminally encoded plant signaling peptide (CEP) family.</text>
</comment>
<evidence type="ECO:0000256" key="6">
    <source>
        <dbReference type="ARBA" id="ARBA00022729"/>
    </source>
</evidence>
<dbReference type="Proteomes" id="UP001428341">
    <property type="component" value="Unassembled WGS sequence"/>
</dbReference>
<keyword evidence="4" id="KW-0964">Secreted</keyword>
<sequence>MANDNYYKLTFSAAFLFALIFSHGIISTEQRLLKDCGVDDDMRRNLLGNAVSGAGKSPGVGNVSAQDDFRPLTPGHSHSPAIPRLSEDSNDFRPTTPGHSPSAGHSIYIYIDIHIYIYIYIYIGKKECL</sequence>
<keyword evidence="7" id="KW-0379">Hydroxylation</keyword>
<dbReference type="GO" id="GO:1902025">
    <property type="term" value="P:nitrate import"/>
    <property type="evidence" value="ECO:0007669"/>
    <property type="project" value="TreeGrafter"/>
</dbReference>
<evidence type="ECO:0000256" key="7">
    <source>
        <dbReference type="ARBA" id="ARBA00023278"/>
    </source>
</evidence>
<protein>
    <submittedName>
        <fullName evidence="9">Uncharacterized protein</fullName>
    </submittedName>
</protein>
<dbReference type="PANTHER" id="PTHR33348">
    <property type="entry name" value="PRECURSOR OF CEP5"/>
    <property type="match status" value="1"/>
</dbReference>
<keyword evidence="6" id="KW-0732">Signal</keyword>
<evidence type="ECO:0000256" key="2">
    <source>
        <dbReference type="ARBA" id="ARBA00008963"/>
    </source>
</evidence>
<dbReference type="EMBL" id="JBCGBO010000001">
    <property type="protein sequence ID" value="KAK9230272.1"/>
    <property type="molecule type" value="Genomic_DNA"/>
</dbReference>
<evidence type="ECO:0000256" key="3">
    <source>
        <dbReference type="ARBA" id="ARBA00022523"/>
    </source>
</evidence>
<dbReference type="InterPro" id="IPR033250">
    <property type="entry name" value="CEP"/>
</dbReference>
<dbReference type="GO" id="GO:0048046">
    <property type="term" value="C:apoplast"/>
    <property type="evidence" value="ECO:0007669"/>
    <property type="project" value="UniProtKB-SubCell"/>
</dbReference>
<keyword evidence="5" id="KW-0372">Hormone</keyword>
<evidence type="ECO:0000256" key="4">
    <source>
        <dbReference type="ARBA" id="ARBA00022525"/>
    </source>
</evidence>
<accession>A0AAP0N2V0</accession>
<evidence type="ECO:0000256" key="5">
    <source>
        <dbReference type="ARBA" id="ARBA00022702"/>
    </source>
</evidence>
<gene>
    <name evidence="9" type="ORF">WN944_023239</name>
</gene>
<evidence type="ECO:0000256" key="1">
    <source>
        <dbReference type="ARBA" id="ARBA00004271"/>
    </source>
</evidence>
<evidence type="ECO:0000313" key="10">
    <source>
        <dbReference type="Proteomes" id="UP001428341"/>
    </source>
</evidence>
<name>A0AAP0N2V0_9ROSI</name>
<dbReference type="GO" id="GO:1901371">
    <property type="term" value="P:regulation of leaf morphogenesis"/>
    <property type="evidence" value="ECO:0007669"/>
    <property type="project" value="TreeGrafter"/>
</dbReference>
<comment type="subcellular location">
    <subcellularLocation>
        <location evidence="1">Secreted</location>
        <location evidence="1">Extracellular space</location>
        <location evidence="1">Apoplast</location>
    </subcellularLocation>
</comment>
<dbReference type="GO" id="GO:0005179">
    <property type="term" value="F:hormone activity"/>
    <property type="evidence" value="ECO:0007669"/>
    <property type="project" value="UniProtKB-KW"/>
</dbReference>
<dbReference type="GO" id="GO:0048364">
    <property type="term" value="P:root development"/>
    <property type="evidence" value="ECO:0007669"/>
    <property type="project" value="InterPro"/>
</dbReference>
<dbReference type="PANTHER" id="PTHR33348:SF36">
    <property type="match status" value="1"/>
</dbReference>
<evidence type="ECO:0000256" key="8">
    <source>
        <dbReference type="SAM" id="MobiDB-lite"/>
    </source>
</evidence>
<keyword evidence="10" id="KW-1185">Reference proteome</keyword>
<comment type="caution">
    <text evidence="9">The sequence shown here is derived from an EMBL/GenBank/DDBJ whole genome shotgun (WGS) entry which is preliminary data.</text>
</comment>
<dbReference type="GO" id="GO:2000280">
    <property type="term" value="P:regulation of root development"/>
    <property type="evidence" value="ECO:0007669"/>
    <property type="project" value="TreeGrafter"/>
</dbReference>